<reference evidence="2 3" key="1">
    <citation type="journal article" date="2009" name="Appl. Environ. Microbiol.">
        <title>Rhizobium sp. strain NGR234 possesses a remarkable number of secretion systems.</title>
        <authorList>
            <person name="Schmeisser C."/>
            <person name="Liesegang H."/>
            <person name="Krysciak D."/>
            <person name="Bakkou N."/>
            <person name="Le Quere A."/>
            <person name="Wollherr A."/>
            <person name="Heinemeyer I."/>
            <person name="Morgenstern B."/>
            <person name="Pommerening-Roeser A."/>
            <person name="Flores M."/>
            <person name="Palacios R."/>
            <person name="Brenner S."/>
            <person name="Gottschalk G."/>
            <person name="Schmitz R.A."/>
            <person name="Broughton W.J."/>
            <person name="Perret X."/>
            <person name="Strittmatter A.W."/>
            <person name="Streit W.R."/>
        </authorList>
    </citation>
    <scope>NUCLEOTIDE SEQUENCE [LARGE SCALE GENOMIC DNA]</scope>
    <source>
        <strain evidence="3">NBRC 101917 / NGR234</strain>
    </source>
</reference>
<dbReference type="Proteomes" id="UP000001054">
    <property type="component" value="Chromosome"/>
</dbReference>
<name>C3MCQ4_SINFN</name>
<protein>
    <submittedName>
        <fullName evidence="2">Uncharacterized protein</fullName>
    </submittedName>
</protein>
<dbReference type="EMBL" id="CP001389">
    <property type="protein sequence ID" value="ACP27352.1"/>
    <property type="molecule type" value="Genomic_DNA"/>
</dbReference>
<dbReference type="STRING" id="394.NGR_c36310"/>
<evidence type="ECO:0000313" key="2">
    <source>
        <dbReference type="EMBL" id="ACP27352.1"/>
    </source>
</evidence>
<dbReference type="InterPro" id="IPR010287">
    <property type="entry name" value="DUF892_YciF-like"/>
</dbReference>
<dbReference type="KEGG" id="rhi:NGR_c36310"/>
<dbReference type="InterPro" id="IPR012347">
    <property type="entry name" value="Ferritin-like"/>
</dbReference>
<dbReference type="OrthoDB" id="9795056at2"/>
<dbReference type="PANTHER" id="PTHR30565:SF9">
    <property type="entry name" value="PROTEIN YCIF"/>
    <property type="match status" value="1"/>
</dbReference>
<organism evidence="2 3">
    <name type="scientific">Sinorhizobium fredii (strain NBRC 101917 / NGR234)</name>
    <dbReference type="NCBI Taxonomy" id="394"/>
    <lineage>
        <taxon>Bacteria</taxon>
        <taxon>Pseudomonadati</taxon>
        <taxon>Pseudomonadota</taxon>
        <taxon>Alphaproteobacteria</taxon>
        <taxon>Hyphomicrobiales</taxon>
        <taxon>Rhizobiaceae</taxon>
        <taxon>Sinorhizobium/Ensifer group</taxon>
        <taxon>Sinorhizobium</taxon>
    </lineage>
</organism>
<dbReference type="InterPro" id="IPR009078">
    <property type="entry name" value="Ferritin-like_SF"/>
</dbReference>
<feature type="region of interest" description="Disordered" evidence="1">
    <location>
        <begin position="1"/>
        <end position="25"/>
    </location>
</feature>
<evidence type="ECO:0000256" key="1">
    <source>
        <dbReference type="SAM" id="MobiDB-lite"/>
    </source>
</evidence>
<dbReference type="SUPFAM" id="SSF47240">
    <property type="entry name" value="Ferritin-like"/>
    <property type="match status" value="1"/>
</dbReference>
<keyword evidence="3" id="KW-1185">Reference proteome</keyword>
<dbReference type="PANTHER" id="PTHR30565">
    <property type="entry name" value="PROTEIN YCIF"/>
    <property type="match status" value="1"/>
</dbReference>
<proteinExistence type="predicted"/>
<dbReference type="CDD" id="cd07909">
    <property type="entry name" value="YciF"/>
    <property type="match status" value="1"/>
</dbReference>
<dbReference type="Gene3D" id="1.20.1260.10">
    <property type="match status" value="1"/>
</dbReference>
<accession>C3MCQ4</accession>
<dbReference type="AlphaFoldDB" id="C3MCQ4"/>
<gene>
    <name evidence="2" type="ordered locus">NGR_c36310</name>
</gene>
<sequence length="186" mass="20621">MPLSDVEWASLPNLPTGQGRKSTMPKEKTMDDLFYDALKDIYYAERKILKALPKMARGAQAPELKAAFEKHREQTETHVERLQQVFELIGKRAQGKTCEAIEGIIAEGEEIMDEFKGTAALDAGLISAAQSVEHYEIARYGTLKTWAQTIGLKDAVPLLDATLKEEVVTDQDLTKLATAKSNRKAA</sequence>
<dbReference type="HOGENOM" id="CLU_102561_0_0_5"/>
<evidence type="ECO:0000313" key="3">
    <source>
        <dbReference type="Proteomes" id="UP000001054"/>
    </source>
</evidence>
<dbReference type="Pfam" id="PF05974">
    <property type="entry name" value="DUF892"/>
    <property type="match status" value="1"/>
</dbReference>
<dbReference type="eggNOG" id="COG3685">
    <property type="taxonomic scope" value="Bacteria"/>
</dbReference>
<dbReference type="InterPro" id="IPR047114">
    <property type="entry name" value="YciF"/>
</dbReference>
<dbReference type="PATRIC" id="fig|394.7.peg.6483"/>